<proteinExistence type="predicted"/>
<protein>
    <submittedName>
        <fullName evidence="2">Uncharacterized protein</fullName>
    </submittedName>
</protein>
<dbReference type="GeneTree" id="ENSGT01130000278724"/>
<evidence type="ECO:0000313" key="2">
    <source>
        <dbReference type="Ensembl" id="ENSECAP00000070016.1"/>
    </source>
</evidence>
<keyword evidence="3" id="KW-1185">Reference proteome</keyword>
<evidence type="ECO:0000313" key="3">
    <source>
        <dbReference type="Proteomes" id="UP000002281"/>
    </source>
</evidence>
<keyword evidence="1" id="KW-0812">Transmembrane</keyword>
<sequence length="127" mass="14536">YLIELLICISLIANDVEHLFICLLAICISSLEKSLFRSFAHFLIGLLVFLLLNCVSPLYILNINPLSDMWFANIFSQLLGCLFVLLMVSFAVQKLFSLMWSHLFIFSFVSLARSHMGLENMLLRPMS</sequence>
<feature type="transmembrane region" description="Helical" evidence="1">
    <location>
        <begin position="39"/>
        <end position="61"/>
    </location>
</feature>
<name>A0A9L0S589_HORSE</name>
<dbReference type="Ensembl" id="ENSECAT00000142540.1">
    <property type="protein sequence ID" value="ENSECAP00000070016.1"/>
    <property type="gene ID" value="ENSECAG00000049666.1"/>
</dbReference>
<reference evidence="2 3" key="1">
    <citation type="journal article" date="2009" name="Science">
        <title>Genome sequence, comparative analysis, and population genetics of the domestic horse.</title>
        <authorList>
            <consortium name="Broad Institute Genome Sequencing Platform"/>
            <consortium name="Broad Institute Whole Genome Assembly Team"/>
            <person name="Wade C.M."/>
            <person name="Giulotto E."/>
            <person name="Sigurdsson S."/>
            <person name="Zoli M."/>
            <person name="Gnerre S."/>
            <person name="Imsland F."/>
            <person name="Lear T.L."/>
            <person name="Adelson D.L."/>
            <person name="Bailey E."/>
            <person name="Bellone R.R."/>
            <person name="Bloecker H."/>
            <person name="Distl O."/>
            <person name="Edgar R.C."/>
            <person name="Garber M."/>
            <person name="Leeb T."/>
            <person name="Mauceli E."/>
            <person name="MacLeod J.N."/>
            <person name="Penedo M.C.T."/>
            <person name="Raison J.M."/>
            <person name="Sharpe T."/>
            <person name="Vogel J."/>
            <person name="Andersson L."/>
            <person name="Antczak D.F."/>
            <person name="Biagi T."/>
            <person name="Binns M.M."/>
            <person name="Chowdhary B.P."/>
            <person name="Coleman S.J."/>
            <person name="Della Valle G."/>
            <person name="Fryc S."/>
            <person name="Guerin G."/>
            <person name="Hasegawa T."/>
            <person name="Hill E.W."/>
            <person name="Jurka J."/>
            <person name="Kiialainen A."/>
            <person name="Lindgren G."/>
            <person name="Liu J."/>
            <person name="Magnani E."/>
            <person name="Mickelson J.R."/>
            <person name="Murray J."/>
            <person name="Nergadze S.G."/>
            <person name="Onofrio R."/>
            <person name="Pedroni S."/>
            <person name="Piras M.F."/>
            <person name="Raudsepp T."/>
            <person name="Rocchi M."/>
            <person name="Roeed K.H."/>
            <person name="Ryder O.A."/>
            <person name="Searle S."/>
            <person name="Skow L."/>
            <person name="Swinburne J.E."/>
            <person name="Syvaenen A.C."/>
            <person name="Tozaki T."/>
            <person name="Valberg S.J."/>
            <person name="Vaudin M."/>
            <person name="White J.R."/>
            <person name="Zody M.C."/>
            <person name="Lander E.S."/>
            <person name="Lindblad-Toh K."/>
        </authorList>
    </citation>
    <scope>NUCLEOTIDE SEQUENCE [LARGE SCALE GENOMIC DNA]</scope>
    <source>
        <strain evidence="2 3">Thoroughbred</strain>
    </source>
</reference>
<keyword evidence="1" id="KW-0472">Membrane</keyword>
<feature type="transmembrane region" description="Helical" evidence="1">
    <location>
        <begin position="70"/>
        <end position="92"/>
    </location>
</feature>
<dbReference type="AlphaFoldDB" id="A0A9L0S589"/>
<reference evidence="2" key="3">
    <citation type="submission" date="2025-09" db="UniProtKB">
        <authorList>
            <consortium name="Ensembl"/>
        </authorList>
    </citation>
    <scope>IDENTIFICATION</scope>
    <source>
        <strain evidence="2">Thoroughbred</strain>
    </source>
</reference>
<keyword evidence="1" id="KW-1133">Transmembrane helix</keyword>
<accession>A0A9L0S589</accession>
<reference evidence="2" key="2">
    <citation type="submission" date="2025-08" db="UniProtKB">
        <authorList>
            <consortium name="Ensembl"/>
        </authorList>
    </citation>
    <scope>IDENTIFICATION</scope>
    <source>
        <strain evidence="2">Thoroughbred</strain>
    </source>
</reference>
<evidence type="ECO:0000256" key="1">
    <source>
        <dbReference type="SAM" id="Phobius"/>
    </source>
</evidence>
<dbReference type="Proteomes" id="UP000002281">
    <property type="component" value="Chromosome 5"/>
</dbReference>
<organism evidence="2 3">
    <name type="scientific">Equus caballus</name>
    <name type="common">Horse</name>
    <dbReference type="NCBI Taxonomy" id="9796"/>
    <lineage>
        <taxon>Eukaryota</taxon>
        <taxon>Metazoa</taxon>
        <taxon>Chordata</taxon>
        <taxon>Craniata</taxon>
        <taxon>Vertebrata</taxon>
        <taxon>Euteleostomi</taxon>
        <taxon>Mammalia</taxon>
        <taxon>Eutheria</taxon>
        <taxon>Laurasiatheria</taxon>
        <taxon>Perissodactyla</taxon>
        <taxon>Equidae</taxon>
        <taxon>Equus</taxon>
    </lineage>
</organism>